<keyword evidence="2" id="KW-1185">Reference proteome</keyword>
<comment type="caution">
    <text evidence="1">The sequence shown here is derived from an EMBL/GenBank/DDBJ whole genome shotgun (WGS) entry which is preliminary data.</text>
</comment>
<accession>A0A8X6JZC4</accession>
<evidence type="ECO:0000313" key="2">
    <source>
        <dbReference type="Proteomes" id="UP000887116"/>
    </source>
</evidence>
<evidence type="ECO:0000313" key="1">
    <source>
        <dbReference type="EMBL" id="GFR23661.1"/>
    </source>
</evidence>
<dbReference type="EMBL" id="BMAO01018464">
    <property type="protein sequence ID" value="GFR23661.1"/>
    <property type="molecule type" value="Genomic_DNA"/>
</dbReference>
<dbReference type="AlphaFoldDB" id="A0A8X6JZC4"/>
<gene>
    <name evidence="1" type="ORF">TNCT_438641</name>
</gene>
<reference evidence="1" key="1">
    <citation type="submission" date="2020-07" db="EMBL/GenBank/DDBJ databases">
        <title>Multicomponent nature underlies the extraordinary mechanical properties of spider dragline silk.</title>
        <authorList>
            <person name="Kono N."/>
            <person name="Nakamura H."/>
            <person name="Mori M."/>
            <person name="Yoshida Y."/>
            <person name="Ohtoshi R."/>
            <person name="Malay A.D."/>
            <person name="Moran D.A.P."/>
            <person name="Tomita M."/>
            <person name="Numata K."/>
            <person name="Arakawa K."/>
        </authorList>
    </citation>
    <scope>NUCLEOTIDE SEQUENCE</scope>
</reference>
<proteinExistence type="predicted"/>
<organism evidence="1 2">
    <name type="scientific">Trichonephila clavata</name>
    <name type="common">Joro spider</name>
    <name type="synonym">Nephila clavata</name>
    <dbReference type="NCBI Taxonomy" id="2740835"/>
    <lineage>
        <taxon>Eukaryota</taxon>
        <taxon>Metazoa</taxon>
        <taxon>Ecdysozoa</taxon>
        <taxon>Arthropoda</taxon>
        <taxon>Chelicerata</taxon>
        <taxon>Arachnida</taxon>
        <taxon>Araneae</taxon>
        <taxon>Araneomorphae</taxon>
        <taxon>Entelegynae</taxon>
        <taxon>Araneoidea</taxon>
        <taxon>Nephilidae</taxon>
        <taxon>Trichonephila</taxon>
    </lineage>
</organism>
<protein>
    <submittedName>
        <fullName evidence="1">Uncharacterized protein</fullName>
    </submittedName>
</protein>
<sequence length="79" mass="9218">MVNFEKALKLVKTTTTKRLDRQDYNNVHIGTGTPKLLDSPLQWNDVCGDDVDRRFASHGCYKFLFNRRNMFPRKSLKIG</sequence>
<dbReference type="Proteomes" id="UP000887116">
    <property type="component" value="Unassembled WGS sequence"/>
</dbReference>
<name>A0A8X6JZC4_TRICU</name>